<dbReference type="AlphaFoldDB" id="A0A0F9BAC3"/>
<reference evidence="1" key="1">
    <citation type="journal article" date="2015" name="Nature">
        <title>Complex archaea that bridge the gap between prokaryotes and eukaryotes.</title>
        <authorList>
            <person name="Spang A."/>
            <person name="Saw J.H."/>
            <person name="Jorgensen S.L."/>
            <person name="Zaremba-Niedzwiedzka K."/>
            <person name="Martijn J."/>
            <person name="Lind A.E."/>
            <person name="van Eijk R."/>
            <person name="Schleper C."/>
            <person name="Guy L."/>
            <person name="Ettema T.J."/>
        </authorList>
    </citation>
    <scope>NUCLEOTIDE SEQUENCE</scope>
</reference>
<name>A0A0F9BAC3_9ZZZZ</name>
<comment type="caution">
    <text evidence="1">The sequence shown here is derived from an EMBL/GenBank/DDBJ whole genome shotgun (WGS) entry which is preliminary data.</text>
</comment>
<gene>
    <name evidence="1" type="ORF">LCGC14_2470910</name>
</gene>
<evidence type="ECO:0000313" key="1">
    <source>
        <dbReference type="EMBL" id="KKL18899.1"/>
    </source>
</evidence>
<dbReference type="EMBL" id="LAZR01038687">
    <property type="protein sequence ID" value="KKL18899.1"/>
    <property type="molecule type" value="Genomic_DNA"/>
</dbReference>
<organism evidence="1">
    <name type="scientific">marine sediment metagenome</name>
    <dbReference type="NCBI Taxonomy" id="412755"/>
    <lineage>
        <taxon>unclassified sequences</taxon>
        <taxon>metagenomes</taxon>
        <taxon>ecological metagenomes</taxon>
    </lineage>
</organism>
<proteinExistence type="predicted"/>
<accession>A0A0F9BAC3</accession>
<protein>
    <submittedName>
        <fullName evidence="1">Uncharacterized protein</fullName>
    </submittedName>
</protein>
<sequence length="133" mass="14703">MPNIVAIQELVNGPRHLVLKLDVEGDGSGDIDEKLVEVEAFDCTEVRLDSIKGHVDGFDINLEWDGTTRSPLFLIPNALHSYLDLDWSKTSGLINPKVANFTGDVVISSIGLESGEKASLEFHFVKKHYEAPR</sequence>